<sequence>MVTVDRAISPEGSSSKHAQQGAIAADALIGEIGKCCRDLFTSSHKSEKKLPDAATGKAFRSTFPSLSLEDSEAMKFPCVFNQDPRSCRTEDEVCCLAD</sequence>
<evidence type="ECO:0000256" key="1">
    <source>
        <dbReference type="SAM" id="MobiDB-lite"/>
    </source>
</evidence>
<feature type="region of interest" description="Disordered" evidence="1">
    <location>
        <begin position="1"/>
        <end position="20"/>
    </location>
</feature>
<organism evidence="2 3">
    <name type="scientific">Parascaris equorum</name>
    <name type="common">Equine roundworm</name>
    <dbReference type="NCBI Taxonomy" id="6256"/>
    <lineage>
        <taxon>Eukaryota</taxon>
        <taxon>Metazoa</taxon>
        <taxon>Ecdysozoa</taxon>
        <taxon>Nematoda</taxon>
        <taxon>Chromadorea</taxon>
        <taxon>Rhabditida</taxon>
        <taxon>Spirurina</taxon>
        <taxon>Ascaridomorpha</taxon>
        <taxon>Ascaridoidea</taxon>
        <taxon>Ascarididae</taxon>
        <taxon>Parascaris</taxon>
    </lineage>
</organism>
<protein>
    <submittedName>
        <fullName evidence="3">Uncharacterized protein</fullName>
    </submittedName>
</protein>
<dbReference type="AlphaFoldDB" id="A0A914RUC1"/>
<dbReference type="Proteomes" id="UP000887564">
    <property type="component" value="Unplaced"/>
</dbReference>
<dbReference type="WBParaSite" id="PEQ_0001008001-mRNA-1">
    <property type="protein sequence ID" value="PEQ_0001008001-mRNA-1"/>
    <property type="gene ID" value="PEQ_0001008001"/>
</dbReference>
<reference evidence="3" key="1">
    <citation type="submission" date="2022-11" db="UniProtKB">
        <authorList>
            <consortium name="WormBaseParasite"/>
        </authorList>
    </citation>
    <scope>IDENTIFICATION</scope>
</reference>
<keyword evidence="2" id="KW-1185">Reference proteome</keyword>
<name>A0A914RUC1_PAREQ</name>
<proteinExistence type="predicted"/>
<accession>A0A914RUC1</accession>
<evidence type="ECO:0000313" key="2">
    <source>
        <dbReference type="Proteomes" id="UP000887564"/>
    </source>
</evidence>
<evidence type="ECO:0000313" key="3">
    <source>
        <dbReference type="WBParaSite" id="PEQ_0001008001-mRNA-1"/>
    </source>
</evidence>